<evidence type="ECO:0000313" key="4">
    <source>
        <dbReference type="Proteomes" id="UP000053370"/>
    </source>
</evidence>
<dbReference type="InterPro" id="IPR005793">
    <property type="entry name" value="Formyl_trans_C"/>
</dbReference>
<dbReference type="PANTHER" id="PTHR11138">
    <property type="entry name" value="METHIONYL-TRNA FORMYLTRANSFERASE"/>
    <property type="match status" value="1"/>
</dbReference>
<dbReference type="GO" id="GO:0004479">
    <property type="term" value="F:methionyl-tRNA formyltransferase activity"/>
    <property type="evidence" value="ECO:0007669"/>
    <property type="project" value="TreeGrafter"/>
</dbReference>
<dbReference type="STRING" id="1678840.ATC1_131666"/>
<dbReference type="SUPFAM" id="SSF50486">
    <property type="entry name" value="FMT C-terminal domain-like"/>
    <property type="match status" value="1"/>
</dbReference>
<dbReference type="InterPro" id="IPR002376">
    <property type="entry name" value="Formyl_transf_N"/>
</dbReference>
<keyword evidence="4" id="KW-1185">Reference proteome</keyword>
<reference evidence="3" key="1">
    <citation type="journal article" date="2015" name="Genome Announc.">
        <title>Draft Genome Sequence of Anaerolineae Strain TC1, a Novel Isolate from a Methanogenic Wastewater Treatment System.</title>
        <authorList>
            <person name="Matsuura N."/>
            <person name="Tourlousse D.M."/>
            <person name="Sun L."/>
            <person name="Toyonaga M."/>
            <person name="Kuroda K."/>
            <person name="Ohashi A."/>
            <person name="Cruz R."/>
            <person name="Yamaguchi T."/>
            <person name="Sekiguchi Y."/>
        </authorList>
    </citation>
    <scope>NUCLEOTIDE SEQUENCE [LARGE SCALE GENOMIC DNA]</scope>
    <source>
        <strain evidence="3">TC1</strain>
    </source>
</reference>
<dbReference type="PANTHER" id="PTHR11138:SF5">
    <property type="entry name" value="METHIONYL-TRNA FORMYLTRANSFERASE, MITOCHONDRIAL"/>
    <property type="match status" value="1"/>
</dbReference>
<dbReference type="RefSeq" id="WP_062283375.1">
    <property type="nucleotide sequence ID" value="NZ_DF968181.1"/>
</dbReference>
<dbReference type="SUPFAM" id="SSF53328">
    <property type="entry name" value="Formyltransferase"/>
    <property type="match status" value="1"/>
</dbReference>
<dbReference type="Pfam" id="PF02911">
    <property type="entry name" value="Formyl_trans_C"/>
    <property type="match status" value="1"/>
</dbReference>
<feature type="domain" description="Formyl transferase N-terminal" evidence="1">
    <location>
        <begin position="78"/>
        <end position="153"/>
    </location>
</feature>
<sequence>MLAIAGKNNIACDLLEYALERIDHHEICAIVNQTDQGIDGWQRSFKKAAAQWNIPIVPLESVYGVPNLIFLSLEFDTIIRPDLFQSTRLYNIHFSLLPKYRGMYTSAWPILNNESESGVTLHCIDWGIDTGAIIDQIAFPITITDNGKDLYLKYIRYGTELTKKNFDLLLSGEIVAKPQNRWNATYYSRKSINYKDLKIDFQQPAIAVYNQIRAFSFDVYQLPIVYNRTINRCVITDDRSRGKAGAIIRQDQQKMTVSTLDFDVILYFSMDQTIV</sequence>
<dbReference type="InterPro" id="IPR011034">
    <property type="entry name" value="Formyl_transferase-like_C_sf"/>
</dbReference>
<organism evidence="3">
    <name type="scientific">Flexilinea flocculi</name>
    <dbReference type="NCBI Taxonomy" id="1678840"/>
    <lineage>
        <taxon>Bacteria</taxon>
        <taxon>Bacillati</taxon>
        <taxon>Chloroflexota</taxon>
        <taxon>Anaerolineae</taxon>
        <taxon>Anaerolineales</taxon>
        <taxon>Anaerolineaceae</taxon>
        <taxon>Flexilinea</taxon>
    </lineage>
</organism>
<dbReference type="Proteomes" id="UP000053370">
    <property type="component" value="Unassembled WGS sequence"/>
</dbReference>
<evidence type="ECO:0000259" key="1">
    <source>
        <dbReference type="Pfam" id="PF00551"/>
    </source>
</evidence>
<dbReference type="Gene3D" id="3.40.50.12230">
    <property type="match status" value="1"/>
</dbReference>
<feature type="domain" description="Formyl transferase C-terminal" evidence="2">
    <location>
        <begin position="192"/>
        <end position="264"/>
    </location>
</feature>
<accession>A0A0S7BYI9</accession>
<protein>
    <submittedName>
        <fullName evidence="3">Methionyl-tRNA formyltransferase</fullName>
    </submittedName>
</protein>
<dbReference type="OrthoDB" id="9806170at2"/>
<dbReference type="InterPro" id="IPR036477">
    <property type="entry name" value="Formyl_transf_N_sf"/>
</dbReference>
<dbReference type="Pfam" id="PF00551">
    <property type="entry name" value="Formyl_trans_N"/>
    <property type="match status" value="1"/>
</dbReference>
<dbReference type="GO" id="GO:0005829">
    <property type="term" value="C:cytosol"/>
    <property type="evidence" value="ECO:0007669"/>
    <property type="project" value="TreeGrafter"/>
</dbReference>
<gene>
    <name evidence="3" type="ORF">ATC1_131666</name>
</gene>
<dbReference type="AlphaFoldDB" id="A0A0S7BYI9"/>
<proteinExistence type="predicted"/>
<keyword evidence="3" id="KW-0808">Transferase</keyword>
<dbReference type="PATRIC" id="fig|1678840.3.peg.3174"/>
<evidence type="ECO:0000259" key="2">
    <source>
        <dbReference type="Pfam" id="PF02911"/>
    </source>
</evidence>
<evidence type="ECO:0000313" key="3">
    <source>
        <dbReference type="EMBL" id="GAP41672.1"/>
    </source>
</evidence>
<dbReference type="CDD" id="cd08369">
    <property type="entry name" value="FMT_core"/>
    <property type="match status" value="1"/>
</dbReference>
<dbReference type="EMBL" id="DF968181">
    <property type="protein sequence ID" value="GAP41672.1"/>
    <property type="molecule type" value="Genomic_DNA"/>
</dbReference>
<name>A0A0S7BYI9_9CHLR</name>